<evidence type="ECO:0000256" key="1">
    <source>
        <dbReference type="ARBA" id="ARBA00022679"/>
    </source>
</evidence>
<evidence type="ECO:0000256" key="2">
    <source>
        <dbReference type="ARBA" id="ARBA00023315"/>
    </source>
</evidence>
<protein>
    <submittedName>
        <fullName evidence="4">GNAT family N-acetyltransferase</fullName>
    </submittedName>
</protein>
<proteinExistence type="predicted"/>
<dbReference type="Gene3D" id="3.40.630.30">
    <property type="match status" value="1"/>
</dbReference>
<organism evidence="4 5">
    <name type="scientific">Planomonospora alba</name>
    <dbReference type="NCBI Taxonomy" id="161354"/>
    <lineage>
        <taxon>Bacteria</taxon>
        <taxon>Bacillati</taxon>
        <taxon>Actinomycetota</taxon>
        <taxon>Actinomycetes</taxon>
        <taxon>Streptosporangiales</taxon>
        <taxon>Streptosporangiaceae</taxon>
        <taxon>Planomonospora</taxon>
    </lineage>
</organism>
<dbReference type="InterPro" id="IPR000182">
    <property type="entry name" value="GNAT_dom"/>
</dbReference>
<dbReference type="InterPro" id="IPR050832">
    <property type="entry name" value="Bact_Acetyltransf"/>
</dbReference>
<accession>A0ABP6MXA7</accession>
<dbReference type="SUPFAM" id="SSF55729">
    <property type="entry name" value="Acyl-CoA N-acyltransferases (Nat)"/>
    <property type="match status" value="1"/>
</dbReference>
<dbReference type="PANTHER" id="PTHR43877">
    <property type="entry name" value="AMINOALKYLPHOSPHONATE N-ACETYLTRANSFERASE-RELATED-RELATED"/>
    <property type="match status" value="1"/>
</dbReference>
<dbReference type="RefSeq" id="WP_344858110.1">
    <property type="nucleotide sequence ID" value="NZ_BAAAUT010000013.1"/>
</dbReference>
<name>A0ABP6MXA7_9ACTN</name>
<gene>
    <name evidence="4" type="ORF">GCM10010466_20090</name>
</gene>
<keyword evidence="5" id="KW-1185">Reference proteome</keyword>
<keyword evidence="2" id="KW-0012">Acyltransferase</keyword>
<reference evidence="5" key="1">
    <citation type="journal article" date="2019" name="Int. J. Syst. Evol. Microbiol.">
        <title>The Global Catalogue of Microorganisms (GCM) 10K type strain sequencing project: providing services to taxonomists for standard genome sequencing and annotation.</title>
        <authorList>
            <consortium name="The Broad Institute Genomics Platform"/>
            <consortium name="The Broad Institute Genome Sequencing Center for Infectious Disease"/>
            <person name="Wu L."/>
            <person name="Ma J."/>
        </authorList>
    </citation>
    <scope>NUCLEOTIDE SEQUENCE [LARGE SCALE GENOMIC DNA]</scope>
    <source>
        <strain evidence="5">JCM 9373</strain>
    </source>
</reference>
<evidence type="ECO:0000313" key="4">
    <source>
        <dbReference type="EMBL" id="GAA3129390.1"/>
    </source>
</evidence>
<keyword evidence="1" id="KW-0808">Transferase</keyword>
<dbReference type="InterPro" id="IPR016181">
    <property type="entry name" value="Acyl_CoA_acyltransferase"/>
</dbReference>
<evidence type="ECO:0000259" key="3">
    <source>
        <dbReference type="PROSITE" id="PS51186"/>
    </source>
</evidence>
<comment type="caution">
    <text evidence="4">The sequence shown here is derived from an EMBL/GenBank/DDBJ whole genome shotgun (WGS) entry which is preliminary data.</text>
</comment>
<dbReference type="Pfam" id="PF00583">
    <property type="entry name" value="Acetyltransf_1"/>
    <property type="match status" value="1"/>
</dbReference>
<dbReference type="EMBL" id="BAAAUT010000013">
    <property type="protein sequence ID" value="GAA3129390.1"/>
    <property type="molecule type" value="Genomic_DNA"/>
</dbReference>
<sequence length="158" mass="16742">MSEIAVTVRPARAEDLDGVVACSAALFAEDAGARDPSLNLAWPREHGQARFAAALDDPDRLVLVADDGGRIVGHLTGSLTGPTAMRPVPVATLGSMYVQPGHRGQGVGARLVAEFRSWARGRGARYAGVTAYAANEAAVRFYRRHGFADRSTVLETVL</sequence>
<dbReference type="CDD" id="cd04301">
    <property type="entry name" value="NAT_SF"/>
    <property type="match status" value="1"/>
</dbReference>
<evidence type="ECO:0000313" key="5">
    <source>
        <dbReference type="Proteomes" id="UP001500320"/>
    </source>
</evidence>
<dbReference type="PROSITE" id="PS51186">
    <property type="entry name" value="GNAT"/>
    <property type="match status" value="1"/>
</dbReference>
<feature type="domain" description="N-acetyltransferase" evidence="3">
    <location>
        <begin position="6"/>
        <end position="158"/>
    </location>
</feature>
<dbReference type="Proteomes" id="UP001500320">
    <property type="component" value="Unassembled WGS sequence"/>
</dbReference>
<dbReference type="PANTHER" id="PTHR43877:SF2">
    <property type="entry name" value="AMINOALKYLPHOSPHONATE N-ACETYLTRANSFERASE-RELATED"/>
    <property type="match status" value="1"/>
</dbReference>